<dbReference type="STRING" id="7918.ENSLOCP00000000156"/>
<dbReference type="EC" id="5.6.2.3" evidence="1"/>
<dbReference type="GO" id="GO:0005524">
    <property type="term" value="F:ATP binding"/>
    <property type="evidence" value="ECO:0007669"/>
    <property type="project" value="UniProtKB-KW"/>
</dbReference>
<dbReference type="GO" id="GO:0006310">
    <property type="term" value="P:DNA recombination"/>
    <property type="evidence" value="ECO:0007669"/>
    <property type="project" value="UniProtKB-KW"/>
</dbReference>
<proteinExistence type="inferred from homology"/>
<dbReference type="PANTHER" id="PTHR45786">
    <property type="entry name" value="DNA BINDING PROTEIN-LIKE"/>
    <property type="match status" value="1"/>
</dbReference>
<dbReference type="HOGENOM" id="CLU_593908_0_0_1"/>
<reference evidence="3" key="2">
    <citation type="submission" date="2025-08" db="UniProtKB">
        <authorList>
            <consortium name="Ensembl"/>
        </authorList>
    </citation>
    <scope>IDENTIFICATION</scope>
</reference>
<dbReference type="InterPro" id="IPR027417">
    <property type="entry name" value="P-loop_NTPase"/>
</dbReference>
<evidence type="ECO:0000313" key="4">
    <source>
        <dbReference type="Proteomes" id="UP000018468"/>
    </source>
</evidence>
<dbReference type="eggNOG" id="KOG0987">
    <property type="taxonomic scope" value="Eukaryota"/>
</dbReference>
<dbReference type="GO" id="GO:0016887">
    <property type="term" value="F:ATP hydrolysis activity"/>
    <property type="evidence" value="ECO:0007669"/>
    <property type="project" value="RHEA"/>
</dbReference>
<keyword evidence="1" id="KW-0067">ATP-binding</keyword>
<protein>
    <recommendedName>
        <fullName evidence="1">ATP-dependent DNA helicase</fullName>
        <ecNumber evidence="1">5.6.2.3</ecNumber>
    </recommendedName>
</protein>
<reference evidence="3" key="3">
    <citation type="submission" date="2025-09" db="UniProtKB">
        <authorList>
            <consortium name="Ensembl"/>
        </authorList>
    </citation>
    <scope>IDENTIFICATION</scope>
</reference>
<name>W5LVJ9_LEPOC</name>
<dbReference type="GO" id="GO:0043139">
    <property type="term" value="F:5'-3' DNA helicase activity"/>
    <property type="evidence" value="ECO:0007669"/>
    <property type="project" value="UniProtKB-EC"/>
</dbReference>
<keyword evidence="4" id="KW-1185">Reference proteome</keyword>
<keyword evidence="1" id="KW-0233">DNA recombination</keyword>
<comment type="cofactor">
    <cofactor evidence="1">
        <name>Mg(2+)</name>
        <dbReference type="ChEBI" id="CHEBI:18420"/>
    </cofactor>
</comment>
<dbReference type="Proteomes" id="UP000018468">
    <property type="component" value="Unassembled WGS sequence"/>
</dbReference>
<keyword evidence="1" id="KW-0347">Helicase</keyword>
<dbReference type="GO" id="GO:0000723">
    <property type="term" value="P:telomere maintenance"/>
    <property type="evidence" value="ECO:0007669"/>
    <property type="project" value="InterPro"/>
</dbReference>
<evidence type="ECO:0000313" key="3">
    <source>
        <dbReference type="Ensembl" id="ENSLOCP00000000156.1"/>
    </source>
</evidence>
<reference evidence="4" key="1">
    <citation type="submission" date="2011-12" db="EMBL/GenBank/DDBJ databases">
        <title>The Draft Genome of Lepisosteus oculatus.</title>
        <authorList>
            <consortium name="The Broad Institute Genome Assembly &amp; Analysis Group"/>
            <consortium name="Computational R&amp;D Group"/>
            <consortium name="and Sequencing Platform"/>
            <person name="Di Palma F."/>
            <person name="Alfoldi J."/>
            <person name="Johnson J."/>
            <person name="Berlin A."/>
            <person name="Gnerre S."/>
            <person name="Jaffe D."/>
            <person name="MacCallum I."/>
            <person name="Young S."/>
            <person name="Walker B.J."/>
            <person name="Lander E.S."/>
            <person name="Lindblad-Toh K."/>
        </authorList>
    </citation>
    <scope>NUCLEOTIDE SEQUENCE [LARGE SCALE GENOMIC DNA]</scope>
</reference>
<dbReference type="Pfam" id="PF05970">
    <property type="entry name" value="PIF1"/>
    <property type="match status" value="1"/>
</dbReference>
<accession>W5LVJ9</accession>
<dbReference type="InParanoid" id="W5LVJ9"/>
<evidence type="ECO:0000256" key="1">
    <source>
        <dbReference type="RuleBase" id="RU363044"/>
    </source>
</evidence>
<organism evidence="3 4">
    <name type="scientific">Lepisosteus oculatus</name>
    <name type="common">Spotted gar</name>
    <dbReference type="NCBI Taxonomy" id="7918"/>
    <lineage>
        <taxon>Eukaryota</taxon>
        <taxon>Metazoa</taxon>
        <taxon>Chordata</taxon>
        <taxon>Craniata</taxon>
        <taxon>Vertebrata</taxon>
        <taxon>Euteleostomi</taxon>
        <taxon>Actinopterygii</taxon>
        <taxon>Neopterygii</taxon>
        <taxon>Holostei</taxon>
        <taxon>Semionotiformes</taxon>
        <taxon>Lepisosteidae</taxon>
        <taxon>Lepisosteus</taxon>
    </lineage>
</organism>
<dbReference type="GeneTree" id="ENSGT00940000167909"/>
<keyword evidence="1" id="KW-0227">DNA damage</keyword>
<dbReference type="Ensembl" id="ENSLOCT00000000156.1">
    <property type="protein sequence ID" value="ENSLOCP00000000156.1"/>
    <property type="gene ID" value="ENSLOCG00000000142.1"/>
</dbReference>
<feature type="domain" description="DNA helicase Pif1-like DEAD-box helicase" evidence="2">
    <location>
        <begin position="360"/>
        <end position="460"/>
    </location>
</feature>
<dbReference type="AlphaFoldDB" id="W5LVJ9"/>
<keyword evidence="1" id="KW-0234">DNA repair</keyword>
<comment type="catalytic activity">
    <reaction evidence="1">
        <text>ATP + H2O = ADP + phosphate + H(+)</text>
        <dbReference type="Rhea" id="RHEA:13065"/>
        <dbReference type="ChEBI" id="CHEBI:15377"/>
        <dbReference type="ChEBI" id="CHEBI:15378"/>
        <dbReference type="ChEBI" id="CHEBI:30616"/>
        <dbReference type="ChEBI" id="CHEBI:43474"/>
        <dbReference type="ChEBI" id="CHEBI:456216"/>
        <dbReference type="EC" id="5.6.2.3"/>
    </reaction>
</comment>
<dbReference type="OMA" id="HICKYNT"/>
<keyword evidence="1" id="KW-0378">Hydrolase</keyword>
<comment type="similarity">
    <text evidence="1">Belongs to the helicase family.</text>
</comment>
<sequence>TQTQFYLHNAAFDYINNLDISQHKAVEIGTMCVVCNHCSAKKCKYEPPGLCCNNGNVSLLSIEQLPEPLLSLMDGDDQSSHFLSNIRKYNSCFQMTSFGASKEVNEPGLKIQGHMYHRIGLLLPVEEELPKFVQIYFMGDEQESTDRRCHLMPSVHTIQSLQNMLHEHNNFVRSFKSVLQDPELRDHKVIIRADKTPAGEHKSRFNAPTTNEVAILLLDQDAGKRDIILHQRDDTHQRILETHHSHDALQYPIIFWKGQDGYFINILSLSSGKKVTASDFYNIMVRSISSNHILKCRELFHQYIVDMNSKIESECRGKELKQFGLPQPRTEKSGISEEVLRETFYNKEELKEFVASNETKLTSDQANVYRKILDTIDHGGFFFLDAPGRTGKTFVITLLANLRSQGHIALAVASSSIASTLFAGGRTARSTFKLPLDLVRYDSPTCNISKGTVPAQVLIEC</sequence>
<dbReference type="PANTHER" id="PTHR45786:SF74">
    <property type="entry name" value="ATP-DEPENDENT DNA HELICASE"/>
    <property type="match status" value="1"/>
</dbReference>
<dbReference type="GO" id="GO:0006281">
    <property type="term" value="P:DNA repair"/>
    <property type="evidence" value="ECO:0007669"/>
    <property type="project" value="UniProtKB-KW"/>
</dbReference>
<dbReference type="Gene3D" id="3.40.50.300">
    <property type="entry name" value="P-loop containing nucleotide triphosphate hydrolases"/>
    <property type="match status" value="1"/>
</dbReference>
<dbReference type="InterPro" id="IPR010285">
    <property type="entry name" value="DNA_helicase_pif1-like_DEAD"/>
</dbReference>
<keyword evidence="1" id="KW-0547">Nucleotide-binding</keyword>
<evidence type="ECO:0000259" key="2">
    <source>
        <dbReference type="Pfam" id="PF05970"/>
    </source>
</evidence>
<dbReference type="SUPFAM" id="SSF52540">
    <property type="entry name" value="P-loop containing nucleoside triphosphate hydrolases"/>
    <property type="match status" value="1"/>
</dbReference>